<evidence type="ECO:0000313" key="4">
    <source>
        <dbReference type="Proteomes" id="UP000298179"/>
    </source>
</evidence>
<dbReference type="PANTHER" id="PTHR35936:SF17">
    <property type="entry name" value="ARGININE-BINDING EXTRACELLULAR PROTEIN ARTP"/>
    <property type="match status" value="1"/>
</dbReference>
<dbReference type="SUPFAM" id="SSF53850">
    <property type="entry name" value="Periplasmic binding protein-like II"/>
    <property type="match status" value="1"/>
</dbReference>
<evidence type="ECO:0000259" key="2">
    <source>
        <dbReference type="SMART" id="SM00062"/>
    </source>
</evidence>
<dbReference type="InterPro" id="IPR001638">
    <property type="entry name" value="Solute-binding_3/MltF_N"/>
</dbReference>
<dbReference type="Gene3D" id="3.40.190.10">
    <property type="entry name" value="Periplasmic binding protein-like II"/>
    <property type="match status" value="2"/>
</dbReference>
<feature type="domain" description="Solute-binding protein family 3/N-terminal" evidence="2">
    <location>
        <begin position="23"/>
        <end position="245"/>
    </location>
</feature>
<protein>
    <submittedName>
        <fullName evidence="3">Transporter substrate-binding domain-containing protein</fullName>
    </submittedName>
</protein>
<sequence length="252" mass="26566">MGSGQGGPRMMEALRSGLVREGKIRFAINLGNASLAMQDEATGDLSGVSVALARDLAARLGAEPTFVTYPGAGKVVADAESDKWDVAFLAVDDQRRSVIAYSSAYVLIEAKVVVRANSPLRHVDELDRPGRRLLVARGSAYDLYLSKAVQSLTLLREETPGASFAAFKADVEAADAVAGVAQSLAKAFGKDPEFRLLDGRVAAIEQAMALPANRAALSDNLSAFVEARKADGFVRRALDESGMTDLVVAPAA</sequence>
<organism evidence="3 4">
    <name type="scientific">Jiella endophytica</name>
    <dbReference type="NCBI Taxonomy" id="2558362"/>
    <lineage>
        <taxon>Bacteria</taxon>
        <taxon>Pseudomonadati</taxon>
        <taxon>Pseudomonadota</taxon>
        <taxon>Alphaproteobacteria</taxon>
        <taxon>Hyphomicrobiales</taxon>
        <taxon>Aurantimonadaceae</taxon>
        <taxon>Jiella</taxon>
    </lineage>
</organism>
<dbReference type="OrthoDB" id="6955767at2"/>
<gene>
    <name evidence="3" type="ORF">E3C22_08340</name>
</gene>
<evidence type="ECO:0000313" key="3">
    <source>
        <dbReference type="EMBL" id="TFF25359.1"/>
    </source>
</evidence>
<dbReference type="AlphaFoldDB" id="A0A4Y8RP52"/>
<evidence type="ECO:0000256" key="1">
    <source>
        <dbReference type="ARBA" id="ARBA00022729"/>
    </source>
</evidence>
<comment type="caution">
    <text evidence="3">The sequence shown here is derived from an EMBL/GenBank/DDBJ whole genome shotgun (WGS) entry which is preliminary data.</text>
</comment>
<reference evidence="3 4" key="1">
    <citation type="submission" date="2019-03" db="EMBL/GenBank/DDBJ databases">
        <title>Jiella endophytica sp. nov., a novel endophytic bacterium isolated from root of Ficus microcarpa Linn. f.</title>
        <authorList>
            <person name="Tuo L."/>
        </authorList>
    </citation>
    <scope>NUCLEOTIDE SEQUENCE [LARGE SCALE GENOMIC DNA]</scope>
    <source>
        <strain evidence="3 4">CBS5Q-3</strain>
    </source>
</reference>
<dbReference type="PANTHER" id="PTHR35936">
    <property type="entry name" value="MEMBRANE-BOUND LYTIC MUREIN TRANSGLYCOSYLASE F"/>
    <property type="match status" value="1"/>
</dbReference>
<dbReference type="SMART" id="SM00062">
    <property type="entry name" value="PBPb"/>
    <property type="match status" value="1"/>
</dbReference>
<keyword evidence="1" id="KW-0732">Signal</keyword>
<dbReference type="Proteomes" id="UP000298179">
    <property type="component" value="Unassembled WGS sequence"/>
</dbReference>
<dbReference type="Pfam" id="PF00497">
    <property type="entry name" value="SBP_bac_3"/>
    <property type="match status" value="1"/>
</dbReference>
<name>A0A4Y8RP52_9HYPH</name>
<proteinExistence type="predicted"/>
<accession>A0A4Y8RP52</accession>
<keyword evidence="4" id="KW-1185">Reference proteome</keyword>
<dbReference type="EMBL" id="SOZD01000002">
    <property type="protein sequence ID" value="TFF25359.1"/>
    <property type="molecule type" value="Genomic_DNA"/>
</dbReference>